<reference evidence="2" key="6">
    <citation type="submission" date="2022-07" db="EMBL/GenBank/DDBJ databases">
        <title>Prevotella copri.</title>
        <authorList>
            <person name="Yang C."/>
        </authorList>
    </citation>
    <scope>NUCLEOTIDE SEQUENCE</scope>
    <source>
        <strain evidence="2">HF1805</strain>
    </source>
</reference>
<dbReference type="Proteomes" id="UP000215155">
    <property type="component" value="Unassembled WGS sequence"/>
</dbReference>
<proteinExistence type="predicted"/>
<comment type="caution">
    <text evidence="5">The sequence shown here is derived from an EMBL/GenBank/DDBJ whole genome shotgun (WGS) entry which is preliminary data.</text>
</comment>
<reference evidence="5 14" key="3">
    <citation type="submission" date="2019-08" db="EMBL/GenBank/DDBJ databases">
        <title>In-depth cultivation of the pig gut microbiome towards novel bacterial diversity and tailored functional studies.</title>
        <authorList>
            <person name="Wylensek D."/>
            <person name="Hitch T.C.A."/>
            <person name="Clavel T."/>
        </authorList>
    </citation>
    <scope>NUCLEOTIDE SEQUENCE [LARGE SCALE GENOMIC DNA]</scope>
    <source>
        <strain evidence="5 14">LKV-178-WT-2C</strain>
    </source>
</reference>
<dbReference type="EMBL" id="VZBZ01000082">
    <property type="protein sequence ID" value="MQN77462.1"/>
    <property type="molecule type" value="Genomic_DNA"/>
</dbReference>
<evidence type="ECO:0000313" key="3">
    <source>
        <dbReference type="EMBL" id="MQN13252.1"/>
    </source>
</evidence>
<dbReference type="Gene3D" id="3.30.2020.10">
    <property type="entry name" value="NE0471-like N-terminal domain"/>
    <property type="match status" value="1"/>
</dbReference>
<reference evidence="1" key="5">
    <citation type="submission" date="2021-12" db="EMBL/GenBank/DDBJ databases">
        <authorList>
            <person name="Lv X."/>
        </authorList>
    </citation>
    <scope>NUCLEOTIDE SEQUENCE</scope>
    <source>
        <strain evidence="1">HF2106</strain>
    </source>
</reference>
<dbReference type="Proteomes" id="UP001200307">
    <property type="component" value="Unassembled WGS sequence"/>
</dbReference>
<evidence type="ECO:0000313" key="2">
    <source>
        <dbReference type="EMBL" id="MCP9548294.1"/>
    </source>
</evidence>
<dbReference type="InterPro" id="IPR036782">
    <property type="entry name" value="NE0471-like_N"/>
</dbReference>
<dbReference type="EMBL" id="NMPZ01000002">
    <property type="protein sequence ID" value="OXL45132.1"/>
    <property type="molecule type" value="Genomic_DNA"/>
</dbReference>
<dbReference type="Proteomes" id="UP000423156">
    <property type="component" value="Unassembled WGS sequence"/>
</dbReference>
<evidence type="ECO:0000313" key="11">
    <source>
        <dbReference type="Proteomes" id="UP000285236"/>
    </source>
</evidence>
<dbReference type="EMBL" id="QRYP01000077">
    <property type="protein sequence ID" value="RGU89409.1"/>
    <property type="molecule type" value="Genomic_DNA"/>
</dbReference>
<reference evidence="10 11" key="2">
    <citation type="submission" date="2018-08" db="EMBL/GenBank/DDBJ databases">
        <title>A genome reference for cultivated species of the human gut microbiota.</title>
        <authorList>
            <person name="Zou Y."/>
            <person name="Xue W."/>
            <person name="Luo G."/>
        </authorList>
    </citation>
    <scope>NUCLEOTIDE SEQUENCE [LARGE SCALE GENOMIC DNA]</scope>
    <source>
        <strain evidence="7 11">AF15-25</strain>
        <strain evidence="8 10">AF43-2</strain>
    </source>
</reference>
<dbReference type="EMBL" id="JANDWU010000001">
    <property type="protein sequence ID" value="MCP9548294.1"/>
    <property type="molecule type" value="Genomic_DNA"/>
</dbReference>
<dbReference type="EMBL" id="VUNF01000048">
    <property type="protein sequence ID" value="MST78788.1"/>
    <property type="molecule type" value="Genomic_DNA"/>
</dbReference>
<evidence type="ECO:0000313" key="1">
    <source>
        <dbReference type="EMBL" id="MCE4121379.1"/>
    </source>
</evidence>
<evidence type="ECO:0000313" key="12">
    <source>
        <dbReference type="Proteomes" id="UP000423156"/>
    </source>
</evidence>
<dbReference type="Proteomes" id="UP000284562">
    <property type="component" value="Unassembled WGS sequence"/>
</dbReference>
<evidence type="ECO:0000313" key="10">
    <source>
        <dbReference type="Proteomes" id="UP000284562"/>
    </source>
</evidence>
<dbReference type="SUPFAM" id="SSF143880">
    <property type="entry name" value="NE0471 N-terminal domain-like"/>
    <property type="match status" value="1"/>
</dbReference>
<evidence type="ECO:0000313" key="5">
    <source>
        <dbReference type="EMBL" id="MST78788.1"/>
    </source>
</evidence>
<dbReference type="EMBL" id="VZCW01000276">
    <property type="protein sequence ID" value="MQN13252.1"/>
    <property type="molecule type" value="Genomic_DNA"/>
</dbReference>
<reference evidence="13" key="4">
    <citation type="submission" date="2019-09" db="EMBL/GenBank/DDBJ databases">
        <title>Distinct polysaccharide growth profiles of human intestinal Prevotella copri isolates.</title>
        <authorList>
            <person name="Fehlner-Peach H."/>
            <person name="Magnabosco C."/>
            <person name="Raghavan V."/>
            <person name="Scher J.U."/>
            <person name="Tett A."/>
            <person name="Cox L.M."/>
            <person name="Gottsegen C."/>
            <person name="Watters A."/>
            <person name="Wiltshire- Gordon J.D."/>
            <person name="Segata N."/>
            <person name="Bonneau R."/>
            <person name="Littman D.R."/>
        </authorList>
    </citation>
    <scope>NUCLEOTIDE SEQUENCE [LARGE SCALE GENOMIC DNA]</scope>
    <source>
        <strain evidence="13">iAQ1179</strain>
    </source>
</reference>
<dbReference type="Proteomes" id="UP000450161">
    <property type="component" value="Unassembled WGS sequence"/>
</dbReference>
<name>A0A229I8Y5_9BACT</name>
<dbReference type="RefSeq" id="WP_022251301.1">
    <property type="nucleotide sequence ID" value="NZ_CATKVS010000004.1"/>
</dbReference>
<dbReference type="Proteomes" id="UP001205506">
    <property type="component" value="Unassembled WGS sequence"/>
</dbReference>
<dbReference type="EMBL" id="JAJTVO010000004">
    <property type="protein sequence ID" value="MCE4121379.1"/>
    <property type="molecule type" value="Genomic_DNA"/>
</dbReference>
<dbReference type="Proteomes" id="UP000285236">
    <property type="component" value="Unassembled WGS sequence"/>
</dbReference>
<organism evidence="5 14">
    <name type="scientific">Segatella copri</name>
    <dbReference type="NCBI Taxonomy" id="165179"/>
    <lineage>
        <taxon>Bacteria</taxon>
        <taxon>Pseudomonadati</taxon>
        <taxon>Bacteroidota</taxon>
        <taxon>Bacteroidia</taxon>
        <taxon>Bacteroidales</taxon>
        <taxon>Prevotellaceae</taxon>
        <taxon>Segatella</taxon>
    </lineage>
</organism>
<sequence>MNLSIVSAKYVAPLKVELHFNDDTIKTIDVGAFIRNHPHPQYNSYLNENKFKKFKIEFGNIVWGKNWDLIFPIDKLYAGVCC</sequence>
<evidence type="ECO:0000313" key="13">
    <source>
        <dbReference type="Proteomes" id="UP000442105"/>
    </source>
</evidence>
<accession>A0A229I8Y5</accession>
<evidence type="ECO:0000313" key="6">
    <source>
        <dbReference type="EMBL" id="OXL45132.1"/>
    </source>
</evidence>
<evidence type="ECO:0000313" key="7">
    <source>
        <dbReference type="EMBL" id="RGU89409.1"/>
    </source>
</evidence>
<gene>
    <name evidence="6" type="ORF">CFT61_02595</name>
    <name evidence="8" type="ORF">DW064_14340</name>
    <name evidence="7" type="ORF">DWW35_15135</name>
    <name evidence="4" type="ORF">F7D71_06225</name>
    <name evidence="3" type="ORF">F7D95_10620</name>
    <name evidence="5" type="ORF">FYJ72_14280</name>
    <name evidence="1" type="ORF">LYY06_03730</name>
    <name evidence="2" type="ORF">NNC68_02215</name>
</gene>
<dbReference type="AlphaFoldDB" id="A0A229I8Y5"/>
<dbReference type="Proteomes" id="UP000442105">
    <property type="component" value="Unassembled WGS sequence"/>
</dbReference>
<dbReference type="EMBL" id="QRNN01000091">
    <property type="protein sequence ID" value="RHK45788.1"/>
    <property type="molecule type" value="Genomic_DNA"/>
</dbReference>
<evidence type="ECO:0000313" key="4">
    <source>
        <dbReference type="EMBL" id="MQN77462.1"/>
    </source>
</evidence>
<evidence type="ECO:0000313" key="9">
    <source>
        <dbReference type="Proteomes" id="UP000215155"/>
    </source>
</evidence>
<evidence type="ECO:0000313" key="14">
    <source>
        <dbReference type="Proteomes" id="UP000450161"/>
    </source>
</evidence>
<evidence type="ECO:0000313" key="8">
    <source>
        <dbReference type="EMBL" id="RHK45788.1"/>
    </source>
</evidence>
<reference evidence="6 9" key="1">
    <citation type="submission" date="2017-07" db="EMBL/GenBank/DDBJ databases">
        <title>Draft genome sequence of Prevotella copri isolated from the gut of healthy adult Indian.</title>
        <authorList>
            <person name="Das B."/>
            <person name="Bag S."/>
            <person name="Ghosh T.S."/>
        </authorList>
    </citation>
    <scope>NUCLEOTIDE SEQUENCE [LARGE SCALE GENOMIC DNA]</scope>
    <source>
        <strain evidence="6 9">Indica</strain>
    </source>
</reference>
<protein>
    <submittedName>
        <fullName evidence="5">DUF2442 domain-containing protein</fullName>
    </submittedName>
</protein>
<reference evidence="3" key="7">
    <citation type="submission" date="2022-12" db="EMBL/GenBank/DDBJ databases">
        <title>Distinct polysaccharide growth profiles of human intestinal Prevotella copri isolates.</title>
        <authorList>
            <person name="Fehlner-Peach H."/>
            <person name="Magnabosco C."/>
            <person name="Raghavan V."/>
            <person name="Scher J.U."/>
            <person name="Tett A."/>
            <person name="Cox L.M."/>
            <person name="Gottsegen C."/>
            <person name="Watters A."/>
            <person name="Wiltshire- Gordon J.D."/>
            <person name="Segata N."/>
            <person name="Bonneau R."/>
            <person name="Littman D.R."/>
        </authorList>
    </citation>
    <scope>NUCLEOTIDE SEQUENCE</scope>
    <source>
        <strain evidence="4 12">BU41712</strain>
        <strain evidence="3">IAQ1179</strain>
    </source>
</reference>